<evidence type="ECO:0000256" key="1">
    <source>
        <dbReference type="SAM" id="MobiDB-lite"/>
    </source>
</evidence>
<feature type="region of interest" description="Disordered" evidence="1">
    <location>
        <begin position="264"/>
        <end position="290"/>
    </location>
</feature>
<feature type="compositionally biased region" description="Basic and acidic residues" evidence="1">
    <location>
        <begin position="73"/>
        <end position="85"/>
    </location>
</feature>
<name>A0A923NGU1_WEICO</name>
<reference evidence="2" key="1">
    <citation type="submission" date="2020-08" db="EMBL/GenBank/DDBJ databases">
        <title>Complete genome sequence of Weissella confusa strain FS54 provides insights into metabolic potential.</title>
        <authorList>
            <person name="Fhoula I."/>
            <person name="Najjari A."/>
            <person name="Lekired A."/>
            <person name="Bessrour-Aouam N."/>
            <person name="Jaballah S."/>
            <person name="Klibi N."/>
            <person name="Ouzari H.-I."/>
        </authorList>
    </citation>
    <scope>NUCLEOTIDE SEQUENCE</scope>
    <source>
        <strain evidence="2">FS54</strain>
    </source>
</reference>
<feature type="compositionally biased region" description="Polar residues" evidence="1">
    <location>
        <begin position="149"/>
        <end position="161"/>
    </location>
</feature>
<feature type="region of interest" description="Disordered" evidence="1">
    <location>
        <begin position="72"/>
        <end position="93"/>
    </location>
</feature>
<feature type="region of interest" description="Disordered" evidence="1">
    <location>
        <begin position="129"/>
        <end position="161"/>
    </location>
</feature>
<proteinExistence type="predicted"/>
<comment type="caution">
    <text evidence="2">The sequence shown here is derived from an EMBL/GenBank/DDBJ whole genome shotgun (WGS) entry which is preliminary data.</text>
</comment>
<organism evidence="2 3">
    <name type="scientific">Weissella confusa</name>
    <name type="common">Lactobacillus confusus</name>
    <dbReference type="NCBI Taxonomy" id="1583"/>
    <lineage>
        <taxon>Bacteria</taxon>
        <taxon>Bacillati</taxon>
        <taxon>Bacillota</taxon>
        <taxon>Bacilli</taxon>
        <taxon>Lactobacillales</taxon>
        <taxon>Lactobacillaceae</taxon>
        <taxon>Weissella</taxon>
    </lineage>
</organism>
<evidence type="ECO:0000313" key="2">
    <source>
        <dbReference type="EMBL" id="MBC6499440.1"/>
    </source>
</evidence>
<evidence type="ECO:0000313" key="3">
    <source>
        <dbReference type="Proteomes" id="UP000650485"/>
    </source>
</evidence>
<gene>
    <name evidence="2" type="ORF">H7R52_14150</name>
</gene>
<protein>
    <recommendedName>
        <fullName evidence="4">DUF1542 domain-containing protein</fullName>
    </recommendedName>
</protein>
<feature type="compositionally biased region" description="Polar residues" evidence="1">
    <location>
        <begin position="274"/>
        <end position="290"/>
    </location>
</feature>
<evidence type="ECO:0008006" key="4">
    <source>
        <dbReference type="Google" id="ProtNLM"/>
    </source>
</evidence>
<dbReference type="EMBL" id="JACSZT010000009">
    <property type="protein sequence ID" value="MBC6499440.1"/>
    <property type="molecule type" value="Genomic_DNA"/>
</dbReference>
<accession>A0A923NGU1</accession>
<dbReference type="AlphaFoldDB" id="A0A923NGU1"/>
<dbReference type="Proteomes" id="UP000650485">
    <property type="component" value="Unassembled WGS sequence"/>
</dbReference>
<sequence length="452" mass="47016">MEDRDAAKLDAQNAITNALGSDQSAEPAIQAAIKNLQDVIKNANADSPDALTEDIKEQKIAELQTAVTAAAKTQEEARNSADDAKQQTAPVTNEPAVQTALDELNEVLNNPASTADAIKQATAQALTDATNTAKADRDAANQKADTAISKAQNSNQGAEQTVQDAIRALQEVQEEAANDSADALTADIFLDDIQALKNAEQIAWQNQSSARSRAEEAMDNTPAVTNEATVQSALDNQNNVLNNPSSTVAEIDNASTQQLLNATAADKSNRSDANRQANTAIRDAQNSNQAGEPEVIIALQKLKDAQALAANDSSAALTQTHIIDVTKALQDVVNVAATSQEDARQAAETALGDTAPVSNEVATSAAGTELNTVLNDPAATVTAIKEPATKLLQDAVDDANTQRNAANSNAVSAINAASASNQADEPEVQAAVQKLQDLIDQAASDSADALTQ</sequence>